<dbReference type="EMBL" id="CP016171">
    <property type="protein sequence ID" value="ANN70933.1"/>
    <property type="molecule type" value="Genomic_DNA"/>
</dbReference>
<name>A0A193FUC2_9BORD</name>
<dbReference type="Proteomes" id="UP000092213">
    <property type="component" value="Chromosome"/>
</dbReference>
<evidence type="ECO:0000313" key="1">
    <source>
        <dbReference type="EMBL" id="ANN70933.1"/>
    </source>
</evidence>
<reference evidence="1 2" key="1">
    <citation type="submission" date="2016-06" db="EMBL/GenBank/DDBJ databases">
        <title>Complete genome sequences of Bordetella bronchialis and Bordetella flabilis.</title>
        <authorList>
            <person name="LiPuma J.J."/>
            <person name="Spilker T."/>
        </authorList>
    </citation>
    <scope>NUCLEOTIDE SEQUENCE [LARGE SCALE GENOMIC DNA]</scope>
    <source>
        <strain evidence="1 2">AU17976</strain>
    </source>
</reference>
<gene>
    <name evidence="1" type="ORF">BAU08_05925</name>
</gene>
<organism evidence="1 2">
    <name type="scientific">Bordetella bronchialis</name>
    <dbReference type="NCBI Taxonomy" id="463025"/>
    <lineage>
        <taxon>Bacteria</taxon>
        <taxon>Pseudomonadati</taxon>
        <taxon>Pseudomonadota</taxon>
        <taxon>Betaproteobacteria</taxon>
        <taxon>Burkholderiales</taxon>
        <taxon>Alcaligenaceae</taxon>
        <taxon>Bordetella</taxon>
    </lineage>
</organism>
<sequence length="107" mass="12594">MPFRPPLTHDDLTRIRARYEMTPGRAPCAYQDQVVWSDVVALLHEIKRLRAMLLRAEQLRERFPKPGNCLDQVWEEFQRDLAAEPCVVEVGEIKQELMAPLRKKRKP</sequence>
<accession>A0A193FUC2</accession>
<protein>
    <submittedName>
        <fullName evidence="1">Uncharacterized protein</fullName>
    </submittedName>
</protein>
<proteinExistence type="predicted"/>
<dbReference type="AlphaFoldDB" id="A0A193FUC2"/>
<evidence type="ECO:0000313" key="2">
    <source>
        <dbReference type="Proteomes" id="UP000092213"/>
    </source>
</evidence>